<keyword evidence="6 8" id="KW-0807">Transducer</keyword>
<feature type="domain" description="HAMP" evidence="11">
    <location>
        <begin position="225"/>
        <end position="279"/>
    </location>
</feature>
<evidence type="ECO:0000256" key="9">
    <source>
        <dbReference type="SAM" id="Phobius"/>
    </source>
</evidence>
<accession>A0ABX3KPZ5</accession>
<dbReference type="Pfam" id="PF17200">
    <property type="entry name" value="sCache_2"/>
    <property type="match status" value="1"/>
</dbReference>
<dbReference type="PROSITE" id="PS50885">
    <property type="entry name" value="HAMP"/>
    <property type="match status" value="1"/>
</dbReference>
<keyword evidence="13" id="KW-1185">Reference proteome</keyword>
<evidence type="ECO:0000256" key="6">
    <source>
        <dbReference type="ARBA" id="ARBA00023224"/>
    </source>
</evidence>
<dbReference type="Pfam" id="PF00672">
    <property type="entry name" value="HAMP"/>
    <property type="match status" value="1"/>
</dbReference>
<dbReference type="PANTHER" id="PTHR32089">
    <property type="entry name" value="METHYL-ACCEPTING CHEMOTAXIS PROTEIN MCPB"/>
    <property type="match status" value="1"/>
</dbReference>
<dbReference type="InterPro" id="IPR003660">
    <property type="entry name" value="HAMP_dom"/>
</dbReference>
<dbReference type="SMART" id="SM00304">
    <property type="entry name" value="HAMP"/>
    <property type="match status" value="1"/>
</dbReference>
<evidence type="ECO:0000256" key="8">
    <source>
        <dbReference type="PROSITE-ProRule" id="PRU00284"/>
    </source>
</evidence>
<dbReference type="PRINTS" id="PR00260">
    <property type="entry name" value="CHEMTRNSDUCR"/>
</dbReference>
<feature type="transmembrane region" description="Helical" evidence="9">
    <location>
        <begin position="205"/>
        <end position="224"/>
    </location>
</feature>
<dbReference type="Proteomes" id="UP000189431">
    <property type="component" value="Unassembled WGS sequence"/>
</dbReference>
<dbReference type="RefSeq" id="WP_077669710.1">
    <property type="nucleotide sequence ID" value="NZ_MUFR01000026.1"/>
</dbReference>
<dbReference type="InterPro" id="IPR004090">
    <property type="entry name" value="Chemotax_Me-accpt_rcpt"/>
</dbReference>
<keyword evidence="5 9" id="KW-0472">Membrane</keyword>
<dbReference type="SMART" id="SM01049">
    <property type="entry name" value="Cache_2"/>
    <property type="match status" value="1"/>
</dbReference>
<dbReference type="InterPro" id="IPR004089">
    <property type="entry name" value="MCPsignal_dom"/>
</dbReference>
<protein>
    <submittedName>
        <fullName evidence="12">Chemotaxis protein</fullName>
    </submittedName>
</protein>
<feature type="domain" description="Methyl-accepting transducer" evidence="10">
    <location>
        <begin position="284"/>
        <end position="520"/>
    </location>
</feature>
<comment type="similarity">
    <text evidence="7">Belongs to the methyl-accepting chemotaxis (MCP) protein family.</text>
</comment>
<reference evidence="13" key="1">
    <citation type="submission" date="2017-01" db="EMBL/GenBank/DDBJ databases">
        <title>Draft genome of the species Salinivibrio costicola subsp. alcaliphilus.</title>
        <authorList>
            <person name="Lopez-Hermoso C."/>
            <person name="De La Haba R."/>
            <person name="Sanchez-Porro C."/>
            <person name="Ventosa A."/>
        </authorList>
    </citation>
    <scope>NUCLEOTIDE SEQUENCE [LARGE SCALE GENOMIC DNA]</scope>
    <source>
        <strain evidence="13">CBH448</strain>
    </source>
</reference>
<evidence type="ECO:0000259" key="11">
    <source>
        <dbReference type="PROSITE" id="PS50885"/>
    </source>
</evidence>
<dbReference type="Gene3D" id="3.30.450.20">
    <property type="entry name" value="PAS domain"/>
    <property type="match status" value="1"/>
</dbReference>
<dbReference type="Gene3D" id="1.10.287.950">
    <property type="entry name" value="Methyl-accepting chemotaxis protein"/>
    <property type="match status" value="1"/>
</dbReference>
<evidence type="ECO:0000259" key="10">
    <source>
        <dbReference type="PROSITE" id="PS50111"/>
    </source>
</evidence>
<evidence type="ECO:0000256" key="4">
    <source>
        <dbReference type="ARBA" id="ARBA00022989"/>
    </source>
</evidence>
<evidence type="ECO:0000256" key="7">
    <source>
        <dbReference type="ARBA" id="ARBA00029447"/>
    </source>
</evidence>
<dbReference type="EMBL" id="MUFR01000026">
    <property type="protein sequence ID" value="OOF33573.1"/>
    <property type="molecule type" value="Genomic_DNA"/>
</dbReference>
<evidence type="ECO:0000256" key="3">
    <source>
        <dbReference type="ARBA" id="ARBA00022692"/>
    </source>
</evidence>
<keyword evidence="3 9" id="KW-0812">Transmembrane</keyword>
<evidence type="ECO:0000313" key="13">
    <source>
        <dbReference type="Proteomes" id="UP000189431"/>
    </source>
</evidence>
<evidence type="ECO:0000256" key="1">
    <source>
        <dbReference type="ARBA" id="ARBA00004651"/>
    </source>
</evidence>
<dbReference type="PANTHER" id="PTHR32089:SF55">
    <property type="entry name" value="METHYL ACCEPTING SENSORY TRANSDUCER WITH CACHE_2 SMALL MOLECULE BINDING DOMAIN"/>
    <property type="match status" value="1"/>
</dbReference>
<gene>
    <name evidence="12" type="ORF">BZJ21_10105</name>
</gene>
<evidence type="ECO:0000256" key="5">
    <source>
        <dbReference type="ARBA" id="ARBA00023136"/>
    </source>
</evidence>
<dbReference type="SMART" id="SM00283">
    <property type="entry name" value="MA"/>
    <property type="match status" value="1"/>
</dbReference>
<proteinExistence type="inferred from homology"/>
<comment type="caution">
    <text evidence="12">The sequence shown here is derived from an EMBL/GenBank/DDBJ whole genome shotgun (WGS) entry which is preliminary data.</text>
</comment>
<comment type="subcellular location">
    <subcellularLocation>
        <location evidence="1">Cell membrane</location>
        <topology evidence="1">Multi-pass membrane protein</topology>
    </subcellularLocation>
</comment>
<feature type="transmembrane region" description="Helical" evidence="9">
    <location>
        <begin position="12"/>
        <end position="32"/>
    </location>
</feature>
<organism evidence="12 13">
    <name type="scientific">Salinivibrio costicola subsp. alcaliphilus</name>
    <dbReference type="NCBI Taxonomy" id="272773"/>
    <lineage>
        <taxon>Bacteria</taxon>
        <taxon>Pseudomonadati</taxon>
        <taxon>Pseudomonadota</taxon>
        <taxon>Gammaproteobacteria</taxon>
        <taxon>Vibrionales</taxon>
        <taxon>Vibrionaceae</taxon>
        <taxon>Salinivibrio</taxon>
    </lineage>
</organism>
<dbReference type="Pfam" id="PF00015">
    <property type="entry name" value="MCPsignal"/>
    <property type="match status" value="1"/>
</dbReference>
<sequence>MLKLMLRGKLLVLAIVPLVLSIFVTLFITTYYERELVEENIATFRTKLIDERKMQLREATEIAATVVKNAQQASGDATQNVKDALREVTFGKAGYFYIYDRQGTNIFHALKPEVEGQSLINLTDPKGNKIIVGLLEAAQSGDGTFTYLYQKPGTDELIEKIGYADMVNNGQWMLGTGAYIDDIEARVADFRENAEEALAAQTARMIIAGIIILVITFVAVAFVAQRMSTPVKDMLDNLNDIADGDGDLTQRLKVKGHDEIALLGNAFNRFIDKLQTTIRSVVEVTEKVSQSANDIDSQAAQFASQLQTHDNETEQVVTAVTEMSSAAQEVSQSATQVADATSAATGDARQAQDKVEFSINSMKTLVEQMNTSSNNVDSLNEQSHKITGVLSVIGDIAEQTNLLALNAAIEAARAGEQGRGFAVVADEVRTLASRTQKSTHEIREMLDELQSYVNQAVEGMKQSNDTCQQTSEASNEIGSGIDSVSNAITQINDMTTHIASAAAEQTTVTEDIHRNLISIRDIVSQLLSASNDSAHTASDLNHSGDELKRLISQFKV</sequence>
<keyword evidence="4 9" id="KW-1133">Transmembrane helix</keyword>
<dbReference type="PROSITE" id="PS50111">
    <property type="entry name" value="CHEMOTAXIS_TRANSDUC_2"/>
    <property type="match status" value="1"/>
</dbReference>
<dbReference type="SUPFAM" id="SSF58104">
    <property type="entry name" value="Methyl-accepting chemotaxis protein (MCP) signaling domain"/>
    <property type="match status" value="1"/>
</dbReference>
<dbReference type="CDD" id="cd11386">
    <property type="entry name" value="MCP_signal"/>
    <property type="match status" value="1"/>
</dbReference>
<dbReference type="CDD" id="cd06225">
    <property type="entry name" value="HAMP"/>
    <property type="match status" value="1"/>
</dbReference>
<dbReference type="InterPro" id="IPR033480">
    <property type="entry name" value="sCache_2"/>
</dbReference>
<evidence type="ECO:0000313" key="12">
    <source>
        <dbReference type="EMBL" id="OOF33573.1"/>
    </source>
</evidence>
<name>A0ABX3KPZ5_SALCS</name>
<keyword evidence="2" id="KW-1003">Cell membrane</keyword>
<evidence type="ECO:0000256" key="2">
    <source>
        <dbReference type="ARBA" id="ARBA00022475"/>
    </source>
</evidence>